<dbReference type="Proteomes" id="UP001610334">
    <property type="component" value="Unassembled WGS sequence"/>
</dbReference>
<name>A0ABR4HYE4_9EURO</name>
<organism evidence="2 3">
    <name type="scientific">Aspergillus granulosus</name>
    <dbReference type="NCBI Taxonomy" id="176169"/>
    <lineage>
        <taxon>Eukaryota</taxon>
        <taxon>Fungi</taxon>
        <taxon>Dikarya</taxon>
        <taxon>Ascomycota</taxon>
        <taxon>Pezizomycotina</taxon>
        <taxon>Eurotiomycetes</taxon>
        <taxon>Eurotiomycetidae</taxon>
        <taxon>Eurotiales</taxon>
        <taxon>Aspergillaceae</taxon>
        <taxon>Aspergillus</taxon>
        <taxon>Aspergillus subgen. Nidulantes</taxon>
    </lineage>
</organism>
<reference evidence="2 3" key="1">
    <citation type="submission" date="2024-07" db="EMBL/GenBank/DDBJ databases">
        <title>Section-level genome sequencing and comparative genomics of Aspergillus sections Usti and Cavernicolus.</title>
        <authorList>
            <consortium name="Lawrence Berkeley National Laboratory"/>
            <person name="Nybo J.L."/>
            <person name="Vesth T.C."/>
            <person name="Theobald S."/>
            <person name="Frisvad J.C."/>
            <person name="Larsen T.O."/>
            <person name="Kjaerboelling I."/>
            <person name="Rothschild-Mancinelli K."/>
            <person name="Lyhne E.K."/>
            <person name="Kogle M.E."/>
            <person name="Barry K."/>
            <person name="Clum A."/>
            <person name="Na H."/>
            <person name="Ledsgaard L."/>
            <person name="Lin J."/>
            <person name="Lipzen A."/>
            <person name="Kuo A."/>
            <person name="Riley R."/>
            <person name="Mondo S."/>
            <person name="Labutti K."/>
            <person name="Haridas S."/>
            <person name="Pangalinan J."/>
            <person name="Salamov A.A."/>
            <person name="Simmons B.A."/>
            <person name="Magnuson J.K."/>
            <person name="Chen J."/>
            <person name="Drula E."/>
            <person name="Henrissat B."/>
            <person name="Wiebenga A."/>
            <person name="Lubbers R.J."/>
            <person name="Gomes A.C."/>
            <person name="Makela M.R."/>
            <person name="Stajich J."/>
            <person name="Grigoriev I.V."/>
            <person name="Mortensen U.H."/>
            <person name="De Vries R.P."/>
            <person name="Baker S.E."/>
            <person name="Andersen M.R."/>
        </authorList>
    </citation>
    <scope>NUCLEOTIDE SEQUENCE [LARGE SCALE GENOMIC DNA]</scope>
    <source>
        <strain evidence="2 3">CBS 588.65</strain>
    </source>
</reference>
<sequence>MPLLSLAQSILEEILILALDLPLPAPYTLDGTSRTLPIGVLNSQAQSSTKEFLQTANSLLLASRQLHAATAPLIYSRTVFDVGHIGRLAAFLDAIGARNRQCLRYVTLYLERGDEDEDGGGRLSRNNSCPRLFEEEDVDEVDMTAAFLRKVVETLSRLPASLRGLWVYFPFQERWLAVNQETGRVHPLLRSALQRFSCIETLVIVGCPHDVPWDILYIRGPGQGTGEAAEEEEEGETKPTSAFPFLKALHLDGRLQGGIDGVELTTAVSEEVLPALTYLEVQGLDDGVGQNIPITGESSFAEAIRALRPLQVFQWSRGSESQSFRGPPKTQCLMDSHIHALISRHGCTLREVKIDLAGHLARDYARAITDKSLVSILVSLSSLQSAAILAPFLDFIKLLRRIADSHPQTLQRAITPSLKSLRLTLGVEEEPLQTALDTSQVAALCLRTNLWRISHLRLRLVVGSRPEIHEFGSRDYKIHRNNLKRYIELEKALAACIKGCLEQHGHADGVEGQTVRKAQGRDWCELSLVDVYDYSPFWYDSVEQWREEDVYAEGPHSEC</sequence>
<accession>A0ABR4HYE4</accession>
<feature type="signal peptide" evidence="1">
    <location>
        <begin position="1"/>
        <end position="18"/>
    </location>
</feature>
<gene>
    <name evidence="2" type="ORF">BJX63DRAFT_381350</name>
</gene>
<keyword evidence="3" id="KW-1185">Reference proteome</keyword>
<feature type="chain" id="PRO_5045520580" evidence="1">
    <location>
        <begin position="19"/>
        <end position="559"/>
    </location>
</feature>
<proteinExistence type="predicted"/>
<dbReference type="EMBL" id="JBFXLT010000008">
    <property type="protein sequence ID" value="KAL2820109.1"/>
    <property type="molecule type" value="Genomic_DNA"/>
</dbReference>
<keyword evidence="1" id="KW-0732">Signal</keyword>
<evidence type="ECO:0000313" key="2">
    <source>
        <dbReference type="EMBL" id="KAL2820109.1"/>
    </source>
</evidence>
<protein>
    <submittedName>
        <fullName evidence="2">Uncharacterized protein</fullName>
    </submittedName>
</protein>
<evidence type="ECO:0000313" key="3">
    <source>
        <dbReference type="Proteomes" id="UP001610334"/>
    </source>
</evidence>
<comment type="caution">
    <text evidence="2">The sequence shown here is derived from an EMBL/GenBank/DDBJ whole genome shotgun (WGS) entry which is preliminary data.</text>
</comment>
<evidence type="ECO:0000256" key="1">
    <source>
        <dbReference type="SAM" id="SignalP"/>
    </source>
</evidence>